<dbReference type="CDD" id="cd05379">
    <property type="entry name" value="CAP_bacterial"/>
    <property type="match status" value="1"/>
</dbReference>
<evidence type="ECO:0000256" key="2">
    <source>
        <dbReference type="SAM" id="SignalP"/>
    </source>
</evidence>
<dbReference type="OrthoDB" id="9783944at2"/>
<gene>
    <name evidence="4" type="ORF">SAMN05216362_11729</name>
</gene>
<dbReference type="PANTHER" id="PTHR31157:SF1">
    <property type="entry name" value="SCP DOMAIN-CONTAINING PROTEIN"/>
    <property type="match status" value="1"/>
</dbReference>
<name>A0A1H9GZB5_9BACI</name>
<dbReference type="PROSITE" id="PS51257">
    <property type="entry name" value="PROKAR_LIPOPROTEIN"/>
    <property type="match status" value="1"/>
</dbReference>
<feature type="signal peptide" evidence="2">
    <location>
        <begin position="1"/>
        <end position="20"/>
    </location>
</feature>
<keyword evidence="5" id="KW-1185">Reference proteome</keyword>
<sequence length="262" mass="29582">MKFHIKWFFVFILFAGILTGCNTEDGANDANDDLQNIGYGPGQNNQGDQNTNFNNQGRDRNDFPFFDGNTDDNLDFPYNTDRGYNHRNNEVEEDNRGQTTRDRQGQQGQQQENQPQAEQNGEAADQADTEQPQDVRQIVQEVVRLTNAEREKEGLNALEIDQELNEAAQAKSVDMADNGYFSHTSPTYGSPFEMLDQFGIDYTVAAENIAAGQHTAEEVVQQWMNSEGHRKNILNDSVTHIGIGYEPSGNMSPYWTQLFIAK</sequence>
<dbReference type="PANTHER" id="PTHR31157">
    <property type="entry name" value="SCP DOMAIN-CONTAINING PROTEIN"/>
    <property type="match status" value="1"/>
</dbReference>
<protein>
    <submittedName>
        <fullName evidence="4">Uncharacterized protein, YkwD family</fullName>
    </submittedName>
</protein>
<feature type="compositionally biased region" description="Basic and acidic residues" evidence="1">
    <location>
        <begin position="83"/>
        <end position="104"/>
    </location>
</feature>
<evidence type="ECO:0000313" key="4">
    <source>
        <dbReference type="EMBL" id="SEQ55410.1"/>
    </source>
</evidence>
<dbReference type="AlphaFoldDB" id="A0A1H9GZB5"/>
<feature type="compositionally biased region" description="Low complexity" evidence="1">
    <location>
        <begin position="42"/>
        <end position="56"/>
    </location>
</feature>
<dbReference type="InterPro" id="IPR014044">
    <property type="entry name" value="CAP_dom"/>
</dbReference>
<dbReference type="Gene3D" id="3.40.33.10">
    <property type="entry name" value="CAP"/>
    <property type="match status" value="1"/>
</dbReference>
<proteinExistence type="predicted"/>
<accession>A0A1H9GZB5</accession>
<feature type="region of interest" description="Disordered" evidence="1">
    <location>
        <begin position="32"/>
        <end position="134"/>
    </location>
</feature>
<evidence type="ECO:0000313" key="5">
    <source>
        <dbReference type="Proteomes" id="UP000199427"/>
    </source>
</evidence>
<dbReference type="SUPFAM" id="SSF55797">
    <property type="entry name" value="PR-1-like"/>
    <property type="match status" value="1"/>
</dbReference>
<feature type="domain" description="SCP" evidence="3">
    <location>
        <begin position="144"/>
        <end position="259"/>
    </location>
</feature>
<keyword evidence="2" id="KW-0732">Signal</keyword>
<evidence type="ECO:0000259" key="3">
    <source>
        <dbReference type="Pfam" id="PF00188"/>
    </source>
</evidence>
<dbReference type="InterPro" id="IPR014258">
    <property type="entry name" value="CAP_domain_YkwD-like"/>
</dbReference>
<dbReference type="STRING" id="571933.SAMN05216362_11729"/>
<dbReference type="NCBIfam" id="TIGR02909">
    <property type="entry name" value="spore_YkwD"/>
    <property type="match status" value="1"/>
</dbReference>
<dbReference type="EMBL" id="FOES01000017">
    <property type="protein sequence ID" value="SEQ55410.1"/>
    <property type="molecule type" value="Genomic_DNA"/>
</dbReference>
<feature type="compositionally biased region" description="Low complexity" evidence="1">
    <location>
        <begin position="105"/>
        <end position="124"/>
    </location>
</feature>
<evidence type="ECO:0000256" key="1">
    <source>
        <dbReference type="SAM" id="MobiDB-lite"/>
    </source>
</evidence>
<dbReference type="Pfam" id="PF00188">
    <property type="entry name" value="CAP"/>
    <property type="match status" value="1"/>
</dbReference>
<dbReference type="Proteomes" id="UP000199427">
    <property type="component" value="Unassembled WGS sequence"/>
</dbReference>
<dbReference type="RefSeq" id="WP_091773690.1">
    <property type="nucleotide sequence ID" value="NZ_FOES01000017.1"/>
</dbReference>
<feature type="chain" id="PRO_5038719375" evidence="2">
    <location>
        <begin position="21"/>
        <end position="262"/>
    </location>
</feature>
<organism evidence="4 5">
    <name type="scientific">Piscibacillus halophilus</name>
    <dbReference type="NCBI Taxonomy" id="571933"/>
    <lineage>
        <taxon>Bacteria</taxon>
        <taxon>Bacillati</taxon>
        <taxon>Bacillota</taxon>
        <taxon>Bacilli</taxon>
        <taxon>Bacillales</taxon>
        <taxon>Bacillaceae</taxon>
        <taxon>Piscibacillus</taxon>
    </lineage>
</organism>
<reference evidence="4 5" key="1">
    <citation type="submission" date="2016-10" db="EMBL/GenBank/DDBJ databases">
        <authorList>
            <person name="de Groot N.N."/>
        </authorList>
    </citation>
    <scope>NUCLEOTIDE SEQUENCE [LARGE SCALE GENOMIC DNA]</scope>
    <source>
        <strain evidence="4 5">DSM 21633</strain>
    </source>
</reference>
<dbReference type="InterPro" id="IPR035940">
    <property type="entry name" value="CAP_sf"/>
</dbReference>